<organism evidence="2 3">
    <name type="scientific">Streptomyces asoensis</name>
    <dbReference type="NCBI Taxonomy" id="249586"/>
    <lineage>
        <taxon>Bacteria</taxon>
        <taxon>Bacillati</taxon>
        <taxon>Actinomycetota</taxon>
        <taxon>Actinomycetes</taxon>
        <taxon>Kitasatosporales</taxon>
        <taxon>Streptomycetaceae</taxon>
        <taxon>Streptomyces</taxon>
    </lineage>
</organism>
<evidence type="ECO:0000313" key="3">
    <source>
        <dbReference type="Proteomes" id="UP000649259"/>
    </source>
</evidence>
<feature type="compositionally biased region" description="Low complexity" evidence="1">
    <location>
        <begin position="96"/>
        <end position="128"/>
    </location>
</feature>
<name>A0ABQ3RS25_9ACTN</name>
<feature type="compositionally biased region" description="Low complexity" evidence="1">
    <location>
        <begin position="21"/>
        <end position="34"/>
    </location>
</feature>
<reference evidence="3" key="1">
    <citation type="submission" date="2023-07" db="EMBL/GenBank/DDBJ databases">
        <title>Whole genome shotgun sequence of Streptomyces cacaoi subsp. asoensis NBRC 13813.</title>
        <authorList>
            <person name="Komaki H."/>
            <person name="Tamura T."/>
        </authorList>
    </citation>
    <scope>NUCLEOTIDE SEQUENCE [LARGE SCALE GENOMIC DNA]</scope>
    <source>
        <strain evidence="3">NBRC 13813</strain>
    </source>
</reference>
<evidence type="ECO:0000256" key="1">
    <source>
        <dbReference type="SAM" id="MobiDB-lite"/>
    </source>
</evidence>
<feature type="compositionally biased region" description="Low complexity" evidence="1">
    <location>
        <begin position="41"/>
        <end position="59"/>
    </location>
</feature>
<proteinExistence type="predicted"/>
<dbReference type="Proteomes" id="UP000649259">
    <property type="component" value="Unassembled WGS sequence"/>
</dbReference>
<protein>
    <submittedName>
        <fullName evidence="2">Uncharacterized protein</fullName>
    </submittedName>
</protein>
<comment type="caution">
    <text evidence="2">The sequence shown here is derived from an EMBL/GenBank/DDBJ whole genome shotgun (WGS) entry which is preliminary data.</text>
</comment>
<gene>
    <name evidence="2" type="ORF">Saso_02990</name>
</gene>
<accession>A0ABQ3RS25</accession>
<feature type="compositionally biased region" description="Pro residues" evidence="1">
    <location>
        <begin position="742"/>
        <end position="760"/>
    </location>
</feature>
<feature type="compositionally biased region" description="Low complexity" evidence="1">
    <location>
        <begin position="239"/>
        <end position="250"/>
    </location>
</feature>
<sequence>MTMPACAMEPTAADGGGSGDGAAAPAPYAAEPTAHTPPPDHATAAARAVPADHAAPAAGRGFPGDLAAPTARVTSADHPAPVASATGWVPADHPVPAGHATPTEGAAPAGHATPAARAVPAGHAAPTARVTSADHPAPVAPATGWAPADHPVPAGHATPAEGAAPVGHAAPVTPATGSVPADHPVPAGHATPTEGAAPVGHAAPVTPATGSVPADHPVPVGHATPAEGAAPVGHAGPTARVAPAERAAPVGHGRLPDPAAPPEPAVPAARTFPVDGTAPLPAAAVPGYRTGPTDPVIPAEPTGPAEATIPVDRPAPAEPRPAPDRWGPGPFSVPAAHEGTEGRGFAVAEHYPAAPDQPVREDHPAAGDQPVAAHYPAAPDQTVREGYPVTPPAPAAPLTPGTPVARYFTRTGGRPATGGRPGREAGCVIAAGGAYGARLARDGDSWFPERWTLDGPEPYAVPLPGNQPEEPGTEVQPMADGRVLIRRTADGRHAFSLLYPTGPGTGELPLGAVECPDPGTRLHLLPPAPCGQRAYALAVGRRSTDVWLVVGGGFGPEHLAEIPGRCSGGVWLDSTGRMLALDRETGGRTKAVVVDLERGGEVSPLLQIAAESDDRLLLADPDSGLLLVSSDAPAPGEPRLGWGVLGSTLPVRFPESLHPPDLTLTPFASQPGQALVPESCAVAFRIDGPSGTWVGVWRPADRRLHQLAPPDGWLAGSGLWTAEGVLRLPYATRAEPCGVAPLTPPPAAPPSPAPPHPEPGSPASCAPRPVPLQQAPLGRLVTK</sequence>
<feature type="region of interest" description="Disordered" evidence="1">
    <location>
        <begin position="738"/>
        <end position="783"/>
    </location>
</feature>
<dbReference type="EMBL" id="BNEB01000001">
    <property type="protein sequence ID" value="GHI58649.1"/>
    <property type="molecule type" value="Genomic_DNA"/>
</dbReference>
<keyword evidence="3" id="KW-1185">Reference proteome</keyword>
<evidence type="ECO:0000313" key="2">
    <source>
        <dbReference type="EMBL" id="GHI58649.1"/>
    </source>
</evidence>
<feature type="region of interest" description="Disordered" evidence="1">
    <location>
        <begin position="1"/>
        <end position="338"/>
    </location>
</feature>